<keyword evidence="9" id="KW-0378">Hydrolase</keyword>
<feature type="region of interest" description="Disordered" evidence="6">
    <location>
        <begin position="1"/>
        <end position="27"/>
    </location>
</feature>
<sequence length="362" mass="39064">MDASESVCTRASADVESGSARGGRGPQLGACGGPPSVAVATAAALSTVCSSSSSSSSSSSQQHRAKPPYLARVCVHASSAAALTIWALVLLIKLPVERGTFCSDKSIALPYMSGSVSSPSLFVICLVFPALIMILVELLLAAVRATQETEKKGREQRVVILMDRRVPEIMQQLYMYVGGLALSVASVFLLTNALKAAVGSLRPHFLSVCKPDWSRVQCTDSSGRREVYVQDFFCTGNATAVEEGRRSFPSGHSSCSSCGLLFVALYLQCRFVWQQQATAPKHHLRQQQTRWGLAVEQLYWVAHAAAPLLQFVLLLIALYVPATRVAEHFHRPIDVLAGMTIGVIGALYGFFFLVNPSRRSLQ</sequence>
<dbReference type="InterPro" id="IPR000326">
    <property type="entry name" value="PAP2/HPO"/>
</dbReference>
<dbReference type="PANTHER" id="PTHR10165">
    <property type="entry name" value="LIPID PHOSPHATE PHOSPHATASE"/>
    <property type="match status" value="1"/>
</dbReference>
<gene>
    <name evidence="9" type="ORF">EMH_0031320</name>
</gene>
<comment type="similarity">
    <text evidence="2">Belongs to the PA-phosphatase related phosphoesterase family.</text>
</comment>
<dbReference type="AlphaFoldDB" id="U6JPL4"/>
<evidence type="ECO:0000256" key="5">
    <source>
        <dbReference type="ARBA" id="ARBA00023136"/>
    </source>
</evidence>
<evidence type="ECO:0000256" key="2">
    <source>
        <dbReference type="ARBA" id="ARBA00008816"/>
    </source>
</evidence>
<evidence type="ECO:0000256" key="3">
    <source>
        <dbReference type="ARBA" id="ARBA00022692"/>
    </source>
</evidence>
<keyword evidence="3 7" id="KW-0812">Transmembrane</keyword>
<dbReference type="Pfam" id="PF01569">
    <property type="entry name" value="PAP2"/>
    <property type="match status" value="1"/>
</dbReference>
<dbReference type="GO" id="GO:0046839">
    <property type="term" value="P:phospholipid dephosphorylation"/>
    <property type="evidence" value="ECO:0007669"/>
    <property type="project" value="TreeGrafter"/>
</dbReference>
<evidence type="ECO:0000256" key="1">
    <source>
        <dbReference type="ARBA" id="ARBA00004141"/>
    </source>
</evidence>
<dbReference type="GO" id="GO:0005886">
    <property type="term" value="C:plasma membrane"/>
    <property type="evidence" value="ECO:0007669"/>
    <property type="project" value="TreeGrafter"/>
</dbReference>
<feature type="transmembrane region" description="Helical" evidence="7">
    <location>
        <begin position="69"/>
        <end position="92"/>
    </location>
</feature>
<accession>U6JPL4</accession>
<dbReference type="Proteomes" id="UP000030744">
    <property type="component" value="Unassembled WGS sequence"/>
</dbReference>
<dbReference type="InterPro" id="IPR043216">
    <property type="entry name" value="PAP-like"/>
</dbReference>
<dbReference type="GO" id="GO:0007165">
    <property type="term" value="P:signal transduction"/>
    <property type="evidence" value="ECO:0007669"/>
    <property type="project" value="TreeGrafter"/>
</dbReference>
<feature type="transmembrane region" description="Helical" evidence="7">
    <location>
        <begin position="298"/>
        <end position="321"/>
    </location>
</feature>
<dbReference type="PANTHER" id="PTHR10165:SF174">
    <property type="entry name" value="PHOSPHATIDIC ACID PHOSPHATASE TYPE 2_HALOPEROXIDASE DOMAIN-CONTAINING PROTEIN"/>
    <property type="match status" value="1"/>
</dbReference>
<dbReference type="InterPro" id="IPR036938">
    <property type="entry name" value="PAP2/HPO_sf"/>
</dbReference>
<evidence type="ECO:0000313" key="9">
    <source>
        <dbReference type="EMBL" id="CDJ27384.1"/>
    </source>
</evidence>
<reference evidence="9" key="2">
    <citation type="submission" date="2013-10" db="EMBL/GenBank/DDBJ databases">
        <authorList>
            <person name="Aslett M."/>
        </authorList>
    </citation>
    <scope>NUCLEOTIDE SEQUENCE [LARGE SCALE GENOMIC DNA]</scope>
    <source>
        <strain evidence="9">Houghton</strain>
    </source>
</reference>
<protein>
    <submittedName>
        <fullName evidence="9">Lipid phosphate phosphohydrolase 3, related</fullName>
    </submittedName>
</protein>
<dbReference type="SUPFAM" id="SSF48317">
    <property type="entry name" value="Acid phosphatase/Vanadium-dependent haloperoxidase"/>
    <property type="match status" value="1"/>
</dbReference>
<keyword evidence="4 7" id="KW-1133">Transmembrane helix</keyword>
<evidence type="ECO:0000259" key="8">
    <source>
        <dbReference type="SMART" id="SM00014"/>
    </source>
</evidence>
<dbReference type="SMART" id="SM00014">
    <property type="entry name" value="acidPPc"/>
    <property type="match status" value="1"/>
</dbReference>
<feature type="transmembrane region" description="Helical" evidence="7">
    <location>
        <begin position="333"/>
        <end position="354"/>
    </location>
</feature>
<organism evidence="9 10">
    <name type="scientific">Eimeria mitis</name>
    <dbReference type="NCBI Taxonomy" id="44415"/>
    <lineage>
        <taxon>Eukaryota</taxon>
        <taxon>Sar</taxon>
        <taxon>Alveolata</taxon>
        <taxon>Apicomplexa</taxon>
        <taxon>Conoidasida</taxon>
        <taxon>Coccidia</taxon>
        <taxon>Eucoccidiorida</taxon>
        <taxon>Eimeriorina</taxon>
        <taxon>Eimeriidae</taxon>
        <taxon>Eimeria</taxon>
    </lineage>
</organism>
<evidence type="ECO:0000313" key="10">
    <source>
        <dbReference type="Proteomes" id="UP000030744"/>
    </source>
</evidence>
<dbReference type="OrthoDB" id="328563at2759"/>
<dbReference type="Gene3D" id="1.20.144.10">
    <property type="entry name" value="Phosphatidic acid phosphatase type 2/haloperoxidase"/>
    <property type="match status" value="1"/>
</dbReference>
<evidence type="ECO:0000256" key="7">
    <source>
        <dbReference type="SAM" id="Phobius"/>
    </source>
</evidence>
<dbReference type="EMBL" id="HG679485">
    <property type="protein sequence ID" value="CDJ27384.1"/>
    <property type="molecule type" value="Genomic_DNA"/>
</dbReference>
<comment type="subcellular location">
    <subcellularLocation>
        <location evidence="1">Membrane</location>
        <topology evidence="1">Multi-pass membrane protein</topology>
    </subcellularLocation>
</comment>
<reference evidence="9" key="1">
    <citation type="submission" date="2013-10" db="EMBL/GenBank/DDBJ databases">
        <title>Genomic analysis of the causative agents of coccidiosis in chickens.</title>
        <authorList>
            <person name="Reid A.J."/>
            <person name="Blake D."/>
            <person name="Billington K."/>
            <person name="Browne H."/>
            <person name="Dunn M."/>
            <person name="Hung S."/>
            <person name="Kawahara F."/>
            <person name="Miranda-Saavedra D."/>
            <person name="Mourier T."/>
            <person name="Nagra H."/>
            <person name="Otto T.D."/>
            <person name="Rawlings N."/>
            <person name="Sanchez A."/>
            <person name="Sanders M."/>
            <person name="Subramaniam C."/>
            <person name="Tay Y."/>
            <person name="Dear P."/>
            <person name="Doerig C."/>
            <person name="Gruber A."/>
            <person name="Parkinson J."/>
            <person name="Shirley M."/>
            <person name="Wan K.L."/>
            <person name="Berriman M."/>
            <person name="Tomley F."/>
            <person name="Pain A."/>
        </authorList>
    </citation>
    <scope>NUCLEOTIDE SEQUENCE [LARGE SCALE GENOMIC DNA]</scope>
    <source>
        <strain evidence="9">Houghton</strain>
    </source>
</reference>
<evidence type="ECO:0000256" key="4">
    <source>
        <dbReference type="ARBA" id="ARBA00022989"/>
    </source>
</evidence>
<dbReference type="GO" id="GO:0006644">
    <property type="term" value="P:phospholipid metabolic process"/>
    <property type="evidence" value="ECO:0007669"/>
    <property type="project" value="InterPro"/>
</dbReference>
<evidence type="ECO:0000256" key="6">
    <source>
        <dbReference type="SAM" id="MobiDB-lite"/>
    </source>
</evidence>
<name>U6JPL4_9EIME</name>
<keyword evidence="10" id="KW-1185">Reference proteome</keyword>
<keyword evidence="5 7" id="KW-0472">Membrane</keyword>
<feature type="transmembrane region" description="Helical" evidence="7">
    <location>
        <begin position="121"/>
        <end position="143"/>
    </location>
</feature>
<dbReference type="VEuPathDB" id="ToxoDB:EMH_0031320"/>
<feature type="domain" description="Phosphatidic acid phosphatase type 2/haloperoxidase" evidence="8">
    <location>
        <begin position="177"/>
        <end position="350"/>
    </location>
</feature>
<dbReference type="GO" id="GO:0008195">
    <property type="term" value="F:phosphatidate phosphatase activity"/>
    <property type="evidence" value="ECO:0007669"/>
    <property type="project" value="TreeGrafter"/>
</dbReference>
<dbReference type="RefSeq" id="XP_013349962.1">
    <property type="nucleotide sequence ID" value="XM_013494508.1"/>
</dbReference>
<dbReference type="GeneID" id="25377952"/>
<proteinExistence type="inferred from homology"/>